<feature type="modified residue" description="4-aspartylphosphate" evidence="1">
    <location>
        <position position="75"/>
    </location>
</feature>
<dbReference type="InterPro" id="IPR001789">
    <property type="entry name" value="Sig_transdc_resp-reg_receiver"/>
</dbReference>
<dbReference type="RefSeq" id="WP_170036787.1">
    <property type="nucleotide sequence ID" value="NZ_JABDTL010000002.1"/>
</dbReference>
<evidence type="ECO:0000313" key="4">
    <source>
        <dbReference type="Proteomes" id="UP000582837"/>
    </source>
</evidence>
<evidence type="ECO:0000313" key="3">
    <source>
        <dbReference type="EMBL" id="MBB6071376.1"/>
    </source>
</evidence>
<protein>
    <submittedName>
        <fullName evidence="3">CheY-like chemotaxis protein</fullName>
    </submittedName>
</protein>
<name>A0A841H080_9BACT</name>
<dbReference type="EMBL" id="JACHIA010000008">
    <property type="protein sequence ID" value="MBB6071376.1"/>
    <property type="molecule type" value="Genomic_DNA"/>
</dbReference>
<accession>A0A841H080</accession>
<dbReference type="CDD" id="cd00156">
    <property type="entry name" value="REC"/>
    <property type="match status" value="1"/>
</dbReference>
<evidence type="ECO:0000259" key="2">
    <source>
        <dbReference type="PROSITE" id="PS50110"/>
    </source>
</evidence>
<comment type="caution">
    <text evidence="3">The sequence shown here is derived from an EMBL/GenBank/DDBJ whole genome shotgun (WGS) entry which is preliminary data.</text>
</comment>
<organism evidence="3 4">
    <name type="scientific">Longimicrobium terrae</name>
    <dbReference type="NCBI Taxonomy" id="1639882"/>
    <lineage>
        <taxon>Bacteria</taxon>
        <taxon>Pseudomonadati</taxon>
        <taxon>Gemmatimonadota</taxon>
        <taxon>Longimicrobiia</taxon>
        <taxon>Longimicrobiales</taxon>
        <taxon>Longimicrobiaceae</taxon>
        <taxon>Longimicrobium</taxon>
    </lineage>
</organism>
<gene>
    <name evidence="3" type="ORF">HNQ61_003000</name>
</gene>
<dbReference type="GO" id="GO:0000160">
    <property type="term" value="P:phosphorelay signal transduction system"/>
    <property type="evidence" value="ECO:0007669"/>
    <property type="project" value="InterPro"/>
</dbReference>
<dbReference type="Gene3D" id="3.40.50.2300">
    <property type="match status" value="1"/>
</dbReference>
<dbReference type="SUPFAM" id="SSF52172">
    <property type="entry name" value="CheY-like"/>
    <property type="match status" value="1"/>
</dbReference>
<dbReference type="Pfam" id="PF00072">
    <property type="entry name" value="Response_reg"/>
    <property type="match status" value="1"/>
</dbReference>
<dbReference type="PANTHER" id="PTHR45566">
    <property type="entry name" value="HTH-TYPE TRANSCRIPTIONAL REGULATOR YHJB-RELATED"/>
    <property type="match status" value="1"/>
</dbReference>
<keyword evidence="1" id="KW-0597">Phosphoprotein</keyword>
<sequence>MTKKKAAGSARAEGAGAADQAPLRVLIVDDDLVDRMAVRRKLAQTGLAVQTGEAEGVLDAINRLAEEHYDCVLLDFNLPDGDGLTFLRGLRTAGMSVPVVMLTGQNDPRVVADLVTAGAADYLPKSLLTPERLLQALGRCCDGNGAVRAALPGPG</sequence>
<proteinExistence type="predicted"/>
<dbReference type="SMART" id="SM00448">
    <property type="entry name" value="REC"/>
    <property type="match status" value="1"/>
</dbReference>
<dbReference type="AlphaFoldDB" id="A0A841H080"/>
<dbReference type="PANTHER" id="PTHR45566:SF1">
    <property type="entry name" value="HTH-TYPE TRANSCRIPTIONAL REGULATOR YHJB-RELATED"/>
    <property type="match status" value="1"/>
</dbReference>
<keyword evidence="4" id="KW-1185">Reference proteome</keyword>
<dbReference type="InterPro" id="IPR011006">
    <property type="entry name" value="CheY-like_superfamily"/>
</dbReference>
<dbReference type="Proteomes" id="UP000582837">
    <property type="component" value="Unassembled WGS sequence"/>
</dbReference>
<evidence type="ECO:0000256" key="1">
    <source>
        <dbReference type="PROSITE-ProRule" id="PRU00169"/>
    </source>
</evidence>
<dbReference type="InterPro" id="IPR051015">
    <property type="entry name" value="EvgA-like"/>
</dbReference>
<reference evidence="3 4" key="1">
    <citation type="submission" date="2020-08" db="EMBL/GenBank/DDBJ databases">
        <title>Genomic Encyclopedia of Type Strains, Phase IV (KMG-IV): sequencing the most valuable type-strain genomes for metagenomic binning, comparative biology and taxonomic classification.</title>
        <authorList>
            <person name="Goeker M."/>
        </authorList>
    </citation>
    <scope>NUCLEOTIDE SEQUENCE [LARGE SCALE GENOMIC DNA]</scope>
    <source>
        <strain evidence="3 4">DSM 29007</strain>
    </source>
</reference>
<dbReference type="PROSITE" id="PS50110">
    <property type="entry name" value="RESPONSE_REGULATORY"/>
    <property type="match status" value="1"/>
</dbReference>
<feature type="domain" description="Response regulatory" evidence="2">
    <location>
        <begin position="24"/>
        <end position="140"/>
    </location>
</feature>